<accession>A0A2S8F752</accession>
<feature type="domain" description="Cupin type-2" evidence="2">
    <location>
        <begin position="42"/>
        <end position="108"/>
    </location>
</feature>
<gene>
    <name evidence="3" type="ORF">C5Y96_16560</name>
</gene>
<name>A0A2S8F752_9BACT</name>
<evidence type="ECO:0000259" key="2">
    <source>
        <dbReference type="Pfam" id="PF07883"/>
    </source>
</evidence>
<evidence type="ECO:0000313" key="4">
    <source>
        <dbReference type="Proteomes" id="UP000240009"/>
    </source>
</evidence>
<evidence type="ECO:0000313" key="3">
    <source>
        <dbReference type="EMBL" id="PQO27989.1"/>
    </source>
</evidence>
<organism evidence="3 4">
    <name type="scientific">Blastopirellula marina</name>
    <dbReference type="NCBI Taxonomy" id="124"/>
    <lineage>
        <taxon>Bacteria</taxon>
        <taxon>Pseudomonadati</taxon>
        <taxon>Planctomycetota</taxon>
        <taxon>Planctomycetia</taxon>
        <taxon>Pirellulales</taxon>
        <taxon>Pirellulaceae</taxon>
        <taxon>Blastopirellula</taxon>
    </lineage>
</organism>
<reference evidence="3 4" key="1">
    <citation type="submission" date="2018-02" db="EMBL/GenBank/DDBJ databases">
        <title>Comparative genomes isolates from brazilian mangrove.</title>
        <authorList>
            <person name="Araujo J.E."/>
            <person name="Taketani R.G."/>
            <person name="Silva M.C.P."/>
            <person name="Loureco M.V."/>
            <person name="Andreote F.D."/>
        </authorList>
    </citation>
    <scope>NUCLEOTIDE SEQUENCE [LARGE SCALE GENOMIC DNA]</scope>
    <source>
        <strain evidence="3 4">HEX-2 MGV</strain>
    </source>
</reference>
<dbReference type="Pfam" id="PF07883">
    <property type="entry name" value="Cupin_2"/>
    <property type="match status" value="1"/>
</dbReference>
<dbReference type="InterPro" id="IPR051610">
    <property type="entry name" value="GPI/OXD"/>
</dbReference>
<dbReference type="SUPFAM" id="SSF51182">
    <property type="entry name" value="RmlC-like cupins"/>
    <property type="match status" value="1"/>
</dbReference>
<dbReference type="Gene3D" id="2.60.120.10">
    <property type="entry name" value="Jelly Rolls"/>
    <property type="match status" value="1"/>
</dbReference>
<dbReference type="GO" id="GO:0046872">
    <property type="term" value="F:metal ion binding"/>
    <property type="evidence" value="ECO:0007669"/>
    <property type="project" value="UniProtKB-KW"/>
</dbReference>
<dbReference type="PANTHER" id="PTHR35848">
    <property type="entry name" value="OXALATE-BINDING PROTEIN"/>
    <property type="match status" value="1"/>
</dbReference>
<dbReference type="InterPro" id="IPR014710">
    <property type="entry name" value="RmlC-like_jellyroll"/>
</dbReference>
<evidence type="ECO:0000256" key="1">
    <source>
        <dbReference type="ARBA" id="ARBA00022723"/>
    </source>
</evidence>
<dbReference type="OrthoDB" id="9791297at2"/>
<dbReference type="InterPro" id="IPR013096">
    <property type="entry name" value="Cupin_2"/>
</dbReference>
<dbReference type="PANTHER" id="PTHR35848:SF6">
    <property type="entry name" value="CUPIN TYPE-2 DOMAIN-CONTAINING PROTEIN"/>
    <property type="match status" value="1"/>
</dbReference>
<dbReference type="Proteomes" id="UP000240009">
    <property type="component" value="Unassembled WGS sequence"/>
</dbReference>
<dbReference type="CDD" id="cd02222">
    <property type="entry name" value="cupin_TM1459-like"/>
    <property type="match status" value="1"/>
</dbReference>
<keyword evidence="1" id="KW-0479">Metal-binding</keyword>
<sequence length="124" mass="13635">MKIQNIDQGDAMKVEMDGVSGCQVKQLISQKDGAPLFAMRQFEVAPGGYTPHHHHPYEHEVYVIAGEGVILENDSPRPIKAGDAILVEPDEVHQFRNTGSSPLKFLCLVPNAANNAQFPPECQE</sequence>
<dbReference type="InterPro" id="IPR011051">
    <property type="entry name" value="RmlC_Cupin_sf"/>
</dbReference>
<dbReference type="RefSeq" id="WP_105355569.1">
    <property type="nucleotide sequence ID" value="NZ_PUIA01000051.1"/>
</dbReference>
<dbReference type="EMBL" id="PUIA01000051">
    <property type="protein sequence ID" value="PQO27989.1"/>
    <property type="molecule type" value="Genomic_DNA"/>
</dbReference>
<comment type="caution">
    <text evidence="3">The sequence shown here is derived from an EMBL/GenBank/DDBJ whole genome shotgun (WGS) entry which is preliminary data.</text>
</comment>
<dbReference type="AlphaFoldDB" id="A0A2S8F752"/>
<protein>
    <submittedName>
        <fullName evidence="3">Cupin</fullName>
    </submittedName>
</protein>
<proteinExistence type="predicted"/>